<feature type="domain" description="F-box" evidence="1">
    <location>
        <begin position="1"/>
        <end position="47"/>
    </location>
</feature>
<reference evidence="2 3" key="1">
    <citation type="submission" date="2019-10" db="EMBL/GenBank/DDBJ databases">
        <authorList>
            <person name="Palmer J.M."/>
        </authorList>
    </citation>
    <scope>NUCLEOTIDE SEQUENCE [LARGE SCALE GENOMIC DNA]</scope>
    <source>
        <strain evidence="2 3">TWF506</strain>
    </source>
</reference>
<sequence length="593" mass="68211">MPTLSSLPNEVFNEIVNHLPRKSQLLLRLCSKTLESKSDNDKLFRTQRYYHSAVDLKGLVSFSTDPVHEIARNRCKTLVLDTFSPRTSMKIRCKTQCEEGENGEKKMKTIAVTTDKLAGERAIGLLTTALNNLPNLEAVEVVTTKDIVDVPDSILQAHYPDLGFDIRVGKHGKWFKKAYRRAMEHVEVYPRENHTFPNILAAISQSTWDPKILRFPELTDARRWIWKSQSLESAYMHSNGLSLRWFSNELDNPTFAEGLQSRLRGVKKLELPLWIGDDEGSEISLNEVYTALRDARRGLTKVLEMVPEVEELRIKVGGLPRFNILDIAGTVIWHPAVFPQNPVDVAVLKFNNLRILSLFEQAFVEDELKSFLISHKTTLRRIELINCVLHSQQQLWSNIFNLLKSHLSLWSFEFHTEYPKITSQTSEQLRTIPWFRVYGNIRTPNHRCELFPKHDDSYKQENKHPITFDQALQVVTILEHKIVLENDPELNAEKTDIRTRLHLVRQGISPDNPSVQLTDPQIRLMLRQLSSRQFALRFLGIQPKDIKDELMALGVNGFEMENKAGRFGQFNSHNAAVQRRSESCFKQTVASTA</sequence>
<dbReference type="InterPro" id="IPR036047">
    <property type="entry name" value="F-box-like_dom_sf"/>
</dbReference>
<dbReference type="AlphaFoldDB" id="A0AAN8N911"/>
<dbReference type="SUPFAM" id="SSF81383">
    <property type="entry name" value="F-box domain"/>
    <property type="match status" value="1"/>
</dbReference>
<accession>A0AAN8N911</accession>
<organism evidence="2 3">
    <name type="scientific">Arthrobotrys conoides</name>
    <dbReference type="NCBI Taxonomy" id="74498"/>
    <lineage>
        <taxon>Eukaryota</taxon>
        <taxon>Fungi</taxon>
        <taxon>Dikarya</taxon>
        <taxon>Ascomycota</taxon>
        <taxon>Pezizomycotina</taxon>
        <taxon>Orbiliomycetes</taxon>
        <taxon>Orbiliales</taxon>
        <taxon>Orbiliaceae</taxon>
        <taxon>Arthrobotrys</taxon>
    </lineage>
</organism>
<evidence type="ECO:0000259" key="1">
    <source>
        <dbReference type="PROSITE" id="PS50181"/>
    </source>
</evidence>
<evidence type="ECO:0000313" key="3">
    <source>
        <dbReference type="Proteomes" id="UP001307849"/>
    </source>
</evidence>
<dbReference type="Pfam" id="PF00646">
    <property type="entry name" value="F-box"/>
    <property type="match status" value="1"/>
</dbReference>
<comment type="caution">
    <text evidence="2">The sequence shown here is derived from an EMBL/GenBank/DDBJ whole genome shotgun (WGS) entry which is preliminary data.</text>
</comment>
<proteinExistence type="predicted"/>
<keyword evidence="3" id="KW-1185">Reference proteome</keyword>
<protein>
    <recommendedName>
        <fullName evidence="1">F-box domain-containing protein</fullName>
    </recommendedName>
</protein>
<dbReference type="EMBL" id="JAVHJM010000010">
    <property type="protein sequence ID" value="KAK6504172.1"/>
    <property type="molecule type" value="Genomic_DNA"/>
</dbReference>
<dbReference type="SMART" id="SM00256">
    <property type="entry name" value="FBOX"/>
    <property type="match status" value="1"/>
</dbReference>
<dbReference type="Proteomes" id="UP001307849">
    <property type="component" value="Unassembled WGS sequence"/>
</dbReference>
<gene>
    <name evidence="2" type="ORF">TWF506_002380</name>
</gene>
<dbReference type="InterPro" id="IPR001810">
    <property type="entry name" value="F-box_dom"/>
</dbReference>
<name>A0AAN8N911_9PEZI</name>
<dbReference type="PROSITE" id="PS50181">
    <property type="entry name" value="FBOX"/>
    <property type="match status" value="1"/>
</dbReference>
<evidence type="ECO:0000313" key="2">
    <source>
        <dbReference type="EMBL" id="KAK6504172.1"/>
    </source>
</evidence>